<dbReference type="AlphaFoldDB" id="A0A0P1B6H7"/>
<dbReference type="GeneID" id="36402630"/>
<dbReference type="RefSeq" id="XP_024586203.1">
    <property type="nucleotide sequence ID" value="XM_024721066.1"/>
</dbReference>
<protein>
    <submittedName>
        <fullName evidence="1">Uncharacterized protein</fullName>
    </submittedName>
</protein>
<reference evidence="2" key="1">
    <citation type="submission" date="2014-09" db="EMBL/GenBank/DDBJ databases">
        <authorList>
            <person name="Sharma Rahul"/>
            <person name="Thines Marco"/>
        </authorList>
    </citation>
    <scope>NUCLEOTIDE SEQUENCE [LARGE SCALE GENOMIC DNA]</scope>
</reference>
<sequence length="86" mass="9802">MAKKNMFEDVNLELDKRIAAGFLGSRGYVRLLPFETKARHAPIGSHHSRYCFVKRRPSVTSWCLEPNALCFVILESAPLTRGRIRA</sequence>
<organism evidence="1 2">
    <name type="scientific">Plasmopara halstedii</name>
    <name type="common">Downy mildew of sunflower</name>
    <dbReference type="NCBI Taxonomy" id="4781"/>
    <lineage>
        <taxon>Eukaryota</taxon>
        <taxon>Sar</taxon>
        <taxon>Stramenopiles</taxon>
        <taxon>Oomycota</taxon>
        <taxon>Peronosporomycetes</taxon>
        <taxon>Peronosporales</taxon>
        <taxon>Peronosporaceae</taxon>
        <taxon>Plasmopara</taxon>
    </lineage>
</organism>
<proteinExistence type="predicted"/>
<accession>A0A0P1B6H7</accession>
<name>A0A0P1B6H7_PLAHL</name>
<dbReference type="Proteomes" id="UP000054928">
    <property type="component" value="Unassembled WGS sequence"/>
</dbReference>
<keyword evidence="2" id="KW-1185">Reference proteome</keyword>
<evidence type="ECO:0000313" key="2">
    <source>
        <dbReference type="Proteomes" id="UP000054928"/>
    </source>
</evidence>
<evidence type="ECO:0000313" key="1">
    <source>
        <dbReference type="EMBL" id="CEG49834.1"/>
    </source>
</evidence>
<dbReference type="EMBL" id="CCYD01003101">
    <property type="protein sequence ID" value="CEG49834.1"/>
    <property type="molecule type" value="Genomic_DNA"/>
</dbReference>